<accession>A0ABW0IP96</accession>
<keyword evidence="2" id="KW-0808">Transferase</keyword>
<comment type="caution">
    <text evidence="2">The sequence shown here is derived from an EMBL/GenBank/DDBJ whole genome shotgun (WGS) entry which is preliminary data.</text>
</comment>
<feature type="domain" description="N-acetyltransferase" evidence="1">
    <location>
        <begin position="8"/>
        <end position="164"/>
    </location>
</feature>
<dbReference type="InterPro" id="IPR051531">
    <property type="entry name" value="N-acetyltransferase"/>
</dbReference>
<dbReference type="PANTHER" id="PTHR43792:SF1">
    <property type="entry name" value="N-ACETYLTRANSFERASE DOMAIN-CONTAINING PROTEIN"/>
    <property type="match status" value="1"/>
</dbReference>
<evidence type="ECO:0000259" key="1">
    <source>
        <dbReference type="PROSITE" id="PS51186"/>
    </source>
</evidence>
<dbReference type="GO" id="GO:0016746">
    <property type="term" value="F:acyltransferase activity"/>
    <property type="evidence" value="ECO:0007669"/>
    <property type="project" value="UniProtKB-KW"/>
</dbReference>
<sequence>MEILTDRLSLRPTKLSDVPALFAVLGDAQAMRHTAHFETLRACRRHVAGHEWQRRRLGYAPWTIRSLADGTILGWGGLFEDPFDPGWGVELGYWFAPSAWGRGYASELAAASVAEANDRLRLPELRAFARPENLGSCRVLEKAGFIRQRYVPELERHLYRRALARQV</sequence>
<reference evidence="3" key="1">
    <citation type="journal article" date="2019" name="Int. J. Syst. Evol. Microbiol.">
        <title>The Global Catalogue of Microorganisms (GCM) 10K type strain sequencing project: providing services to taxonomists for standard genome sequencing and annotation.</title>
        <authorList>
            <consortium name="The Broad Institute Genomics Platform"/>
            <consortium name="The Broad Institute Genome Sequencing Center for Infectious Disease"/>
            <person name="Wu L."/>
            <person name="Ma J."/>
        </authorList>
    </citation>
    <scope>NUCLEOTIDE SEQUENCE [LARGE SCALE GENOMIC DNA]</scope>
    <source>
        <strain evidence="3">NCAIM B.01391</strain>
    </source>
</reference>
<dbReference type="EMBL" id="JBHSLW010000008">
    <property type="protein sequence ID" value="MFC5419045.1"/>
    <property type="molecule type" value="Genomic_DNA"/>
</dbReference>
<keyword evidence="3" id="KW-1185">Reference proteome</keyword>
<dbReference type="PANTHER" id="PTHR43792">
    <property type="entry name" value="GNAT FAMILY, PUTATIVE (AFU_ORTHOLOGUE AFUA_3G00765)-RELATED-RELATED"/>
    <property type="match status" value="1"/>
</dbReference>
<dbReference type="RefSeq" id="WP_377796579.1">
    <property type="nucleotide sequence ID" value="NZ_JBHSLW010000008.1"/>
</dbReference>
<name>A0ABW0IP96_9HYPH</name>
<evidence type="ECO:0000313" key="3">
    <source>
        <dbReference type="Proteomes" id="UP001596053"/>
    </source>
</evidence>
<evidence type="ECO:0000313" key="2">
    <source>
        <dbReference type="EMBL" id="MFC5419045.1"/>
    </source>
</evidence>
<dbReference type="SUPFAM" id="SSF55729">
    <property type="entry name" value="Acyl-CoA N-acyltransferases (Nat)"/>
    <property type="match status" value="1"/>
</dbReference>
<protein>
    <submittedName>
        <fullName evidence="2">GNAT family N-acetyltransferase</fullName>
        <ecNumber evidence="2">2.3.-.-</ecNumber>
    </submittedName>
</protein>
<organism evidence="2 3">
    <name type="scientific">Bosea eneae</name>
    <dbReference type="NCBI Taxonomy" id="151454"/>
    <lineage>
        <taxon>Bacteria</taxon>
        <taxon>Pseudomonadati</taxon>
        <taxon>Pseudomonadota</taxon>
        <taxon>Alphaproteobacteria</taxon>
        <taxon>Hyphomicrobiales</taxon>
        <taxon>Boseaceae</taxon>
        <taxon>Bosea</taxon>
    </lineage>
</organism>
<keyword evidence="2" id="KW-0012">Acyltransferase</keyword>
<dbReference type="Gene3D" id="3.40.630.30">
    <property type="match status" value="1"/>
</dbReference>
<gene>
    <name evidence="2" type="ORF">ACFPOB_05650</name>
</gene>
<dbReference type="InterPro" id="IPR000182">
    <property type="entry name" value="GNAT_dom"/>
</dbReference>
<dbReference type="PROSITE" id="PS51186">
    <property type="entry name" value="GNAT"/>
    <property type="match status" value="1"/>
</dbReference>
<dbReference type="Pfam" id="PF13302">
    <property type="entry name" value="Acetyltransf_3"/>
    <property type="match status" value="1"/>
</dbReference>
<proteinExistence type="predicted"/>
<dbReference type="Proteomes" id="UP001596053">
    <property type="component" value="Unassembled WGS sequence"/>
</dbReference>
<dbReference type="EC" id="2.3.-.-" evidence="2"/>
<dbReference type="InterPro" id="IPR016181">
    <property type="entry name" value="Acyl_CoA_acyltransferase"/>
</dbReference>